<dbReference type="AlphaFoldDB" id="A0A2U3EMD4"/>
<gene>
    <name evidence="2" type="ORF">PCL_06336</name>
</gene>
<sequence length="256" mass="27235">MYDDAVMYECRLGPVSVVCRSSSFFLSSPRAGVPDAERGAHAAVNANSSSVDDDGHPRREVPRKLRLTRAHRGRASLVRGTLPRSLRFCHAVEYLTHCDSQAGRPVPLGPLQLPMAGSVARGANPMDVNGSFSTACFVATTVRLPSLASSPARLPFGLPSSSSSNSHLYSFHLADSVVIPSAGNTDSPSLVWIEQSSVAFALALLFARVSSCPVAPRRRSWTDNLFPDATHPHHSRPTGTDSAGARPRGPLALPSS</sequence>
<protein>
    <submittedName>
        <fullName evidence="2">Uncharacterized protein</fullName>
    </submittedName>
</protein>
<feature type="region of interest" description="Disordered" evidence="1">
    <location>
        <begin position="224"/>
        <end position="256"/>
    </location>
</feature>
<evidence type="ECO:0000256" key="1">
    <source>
        <dbReference type="SAM" id="MobiDB-lite"/>
    </source>
</evidence>
<evidence type="ECO:0000313" key="2">
    <source>
        <dbReference type="EMBL" id="PWI75678.1"/>
    </source>
</evidence>
<dbReference type="Proteomes" id="UP000245956">
    <property type="component" value="Unassembled WGS sequence"/>
</dbReference>
<proteinExistence type="predicted"/>
<reference evidence="2 3" key="1">
    <citation type="journal article" date="2016" name="Front. Microbiol.">
        <title>Genome and transcriptome sequences reveal the specific parasitism of the nematophagous Purpureocillium lilacinum 36-1.</title>
        <authorList>
            <person name="Xie J."/>
            <person name="Li S."/>
            <person name="Mo C."/>
            <person name="Xiao X."/>
            <person name="Peng D."/>
            <person name="Wang G."/>
            <person name="Xiao Y."/>
        </authorList>
    </citation>
    <scope>NUCLEOTIDE SEQUENCE [LARGE SCALE GENOMIC DNA]</scope>
    <source>
        <strain evidence="2 3">36-1</strain>
    </source>
</reference>
<organism evidence="2 3">
    <name type="scientific">Purpureocillium lilacinum</name>
    <name type="common">Paecilomyces lilacinus</name>
    <dbReference type="NCBI Taxonomy" id="33203"/>
    <lineage>
        <taxon>Eukaryota</taxon>
        <taxon>Fungi</taxon>
        <taxon>Dikarya</taxon>
        <taxon>Ascomycota</taxon>
        <taxon>Pezizomycotina</taxon>
        <taxon>Sordariomycetes</taxon>
        <taxon>Hypocreomycetidae</taxon>
        <taxon>Hypocreales</taxon>
        <taxon>Ophiocordycipitaceae</taxon>
        <taxon>Purpureocillium</taxon>
    </lineage>
</organism>
<dbReference type="EMBL" id="LCWV01000002">
    <property type="protein sequence ID" value="PWI75678.1"/>
    <property type="molecule type" value="Genomic_DNA"/>
</dbReference>
<name>A0A2U3EMD4_PURLI</name>
<accession>A0A2U3EMD4</accession>
<evidence type="ECO:0000313" key="3">
    <source>
        <dbReference type="Proteomes" id="UP000245956"/>
    </source>
</evidence>
<comment type="caution">
    <text evidence="2">The sequence shown here is derived from an EMBL/GenBank/DDBJ whole genome shotgun (WGS) entry which is preliminary data.</text>
</comment>